<sequence>MECYNSKICPIDDGHFSIVVVHLTCNQKVGGSIPPDNELESEKKLQEINESIKEGVIEDPITKAKLFQNEDDEQPEVEEKEVSLDSSGESYNEGVESTSQDMNDISKKLESDGVDEKNLDDIQLRENLLNKIMKSQHSDILGT</sequence>
<feature type="compositionally biased region" description="Polar residues" evidence="1">
    <location>
        <begin position="84"/>
        <end position="103"/>
    </location>
</feature>
<dbReference type="AlphaFoldDB" id="A0A976M9G3"/>
<name>A0A976M9G3_THEOR</name>
<feature type="region of interest" description="Disordered" evidence="1">
    <location>
        <begin position="67"/>
        <end position="112"/>
    </location>
</feature>
<dbReference type="OrthoDB" id="10442748at2759"/>
<reference evidence="2" key="1">
    <citation type="submission" date="2022-07" db="EMBL/GenBank/DDBJ databases">
        <title>Evaluation of T. orientalis genome assembly methods using nanopore sequencing and analysis of variation between genomes.</title>
        <authorList>
            <person name="Yam J."/>
            <person name="Micallef M.L."/>
            <person name="Liu M."/>
            <person name="Djordjevic S.P."/>
            <person name="Bogema D.R."/>
            <person name="Jenkins C."/>
        </authorList>
    </citation>
    <scope>NUCLEOTIDE SEQUENCE</scope>
    <source>
        <strain evidence="2">Fish Creek</strain>
    </source>
</reference>
<protein>
    <submittedName>
        <fullName evidence="2">Uncharacterized protein</fullName>
    </submittedName>
</protein>
<feature type="compositionally biased region" description="Acidic residues" evidence="1">
    <location>
        <begin position="69"/>
        <end position="79"/>
    </location>
</feature>
<evidence type="ECO:0000313" key="2">
    <source>
        <dbReference type="EMBL" id="UKJ89737.1"/>
    </source>
</evidence>
<dbReference type="EMBL" id="CP056067">
    <property type="protein sequence ID" value="UKJ89737.1"/>
    <property type="molecule type" value="Genomic_DNA"/>
</dbReference>
<gene>
    <name evidence="2" type="ORF">MACJ_002991</name>
</gene>
<evidence type="ECO:0000313" key="3">
    <source>
        <dbReference type="Proteomes" id="UP000244803"/>
    </source>
</evidence>
<dbReference type="Proteomes" id="UP000244803">
    <property type="component" value="Chromosome 4"/>
</dbReference>
<proteinExistence type="predicted"/>
<accession>A0A976M9G3</accession>
<evidence type="ECO:0000256" key="1">
    <source>
        <dbReference type="SAM" id="MobiDB-lite"/>
    </source>
</evidence>
<organism evidence="2 3">
    <name type="scientific">Theileria orientalis</name>
    <dbReference type="NCBI Taxonomy" id="68886"/>
    <lineage>
        <taxon>Eukaryota</taxon>
        <taxon>Sar</taxon>
        <taxon>Alveolata</taxon>
        <taxon>Apicomplexa</taxon>
        <taxon>Aconoidasida</taxon>
        <taxon>Piroplasmida</taxon>
        <taxon>Theileriidae</taxon>
        <taxon>Theileria</taxon>
    </lineage>
</organism>